<organism evidence="2 3">
    <name type="scientific">Trifolium pratense</name>
    <name type="common">Red clover</name>
    <dbReference type="NCBI Taxonomy" id="57577"/>
    <lineage>
        <taxon>Eukaryota</taxon>
        <taxon>Viridiplantae</taxon>
        <taxon>Streptophyta</taxon>
        <taxon>Embryophyta</taxon>
        <taxon>Tracheophyta</taxon>
        <taxon>Spermatophyta</taxon>
        <taxon>Magnoliopsida</taxon>
        <taxon>eudicotyledons</taxon>
        <taxon>Gunneridae</taxon>
        <taxon>Pentapetalae</taxon>
        <taxon>rosids</taxon>
        <taxon>fabids</taxon>
        <taxon>Fabales</taxon>
        <taxon>Fabaceae</taxon>
        <taxon>Papilionoideae</taxon>
        <taxon>50 kb inversion clade</taxon>
        <taxon>NPAAA clade</taxon>
        <taxon>Hologalegina</taxon>
        <taxon>IRL clade</taxon>
        <taxon>Trifolieae</taxon>
        <taxon>Trifolium</taxon>
    </lineage>
</organism>
<dbReference type="AlphaFoldDB" id="A0A2K3JZT7"/>
<dbReference type="Pfam" id="PF00931">
    <property type="entry name" value="NB-ARC"/>
    <property type="match status" value="1"/>
</dbReference>
<feature type="non-terminal residue" evidence="2">
    <location>
        <position position="1"/>
    </location>
</feature>
<dbReference type="InterPro" id="IPR002182">
    <property type="entry name" value="NB-ARC"/>
</dbReference>
<evidence type="ECO:0000313" key="3">
    <source>
        <dbReference type="Proteomes" id="UP000236291"/>
    </source>
</evidence>
<feature type="domain" description="NB-ARC" evidence="1">
    <location>
        <begin position="34"/>
        <end position="73"/>
    </location>
</feature>
<dbReference type="SUPFAM" id="SSF52540">
    <property type="entry name" value="P-loop containing nucleoside triphosphate hydrolases"/>
    <property type="match status" value="1"/>
</dbReference>
<accession>A0A2K3JZT7</accession>
<name>A0A2K3JZT7_TRIPR</name>
<evidence type="ECO:0000313" key="2">
    <source>
        <dbReference type="EMBL" id="PNX59567.1"/>
    </source>
</evidence>
<gene>
    <name evidence="2" type="ORF">L195_g059753</name>
</gene>
<sequence length="107" mass="11756">GLNLNPKVGVVEKTNNEWRETGSYVPESNIIGREDDKEKIVSLLREPHGDPNVSFVAVAIVGMGGLGKTTLAQLNMLKSILPKEKIDDTLTLDNLQSMLRDNLTVKL</sequence>
<dbReference type="InterPro" id="IPR027417">
    <property type="entry name" value="P-loop_NTPase"/>
</dbReference>
<comment type="caution">
    <text evidence="2">The sequence shown here is derived from an EMBL/GenBank/DDBJ whole genome shotgun (WGS) entry which is preliminary data.</text>
</comment>
<dbReference type="STRING" id="57577.A0A2K3JZT7"/>
<dbReference type="GO" id="GO:0043531">
    <property type="term" value="F:ADP binding"/>
    <property type="evidence" value="ECO:0007669"/>
    <property type="project" value="InterPro"/>
</dbReference>
<proteinExistence type="predicted"/>
<evidence type="ECO:0000259" key="1">
    <source>
        <dbReference type="Pfam" id="PF00931"/>
    </source>
</evidence>
<dbReference type="EMBL" id="ASHM01132576">
    <property type="protein sequence ID" value="PNX59567.1"/>
    <property type="molecule type" value="Genomic_DNA"/>
</dbReference>
<reference evidence="2 3" key="1">
    <citation type="journal article" date="2014" name="Am. J. Bot.">
        <title>Genome assembly and annotation for red clover (Trifolium pratense; Fabaceae).</title>
        <authorList>
            <person name="Istvanek J."/>
            <person name="Jaros M."/>
            <person name="Krenek A."/>
            <person name="Repkova J."/>
        </authorList>
    </citation>
    <scope>NUCLEOTIDE SEQUENCE [LARGE SCALE GENOMIC DNA]</scope>
    <source>
        <strain evidence="3">cv. Tatra</strain>
        <tissue evidence="2">Young leaves</tissue>
    </source>
</reference>
<protein>
    <submittedName>
        <fullName evidence="2">Disease resistance protein rga4-like</fullName>
    </submittedName>
</protein>
<dbReference type="Gene3D" id="3.40.50.300">
    <property type="entry name" value="P-loop containing nucleotide triphosphate hydrolases"/>
    <property type="match status" value="1"/>
</dbReference>
<reference evidence="2 3" key="2">
    <citation type="journal article" date="2017" name="Front. Plant Sci.">
        <title>Gene Classification and Mining of Molecular Markers Useful in Red Clover (Trifolium pratense) Breeding.</title>
        <authorList>
            <person name="Istvanek J."/>
            <person name="Dluhosova J."/>
            <person name="Dluhos P."/>
            <person name="Patkova L."/>
            <person name="Nedelnik J."/>
            <person name="Repkova J."/>
        </authorList>
    </citation>
    <scope>NUCLEOTIDE SEQUENCE [LARGE SCALE GENOMIC DNA]</scope>
    <source>
        <strain evidence="3">cv. Tatra</strain>
        <tissue evidence="2">Young leaves</tissue>
    </source>
</reference>
<dbReference type="Proteomes" id="UP000236291">
    <property type="component" value="Unassembled WGS sequence"/>
</dbReference>